<evidence type="ECO:0000259" key="1">
    <source>
        <dbReference type="Pfam" id="PF01370"/>
    </source>
</evidence>
<feature type="domain" description="NAD-dependent epimerase/dehydratase" evidence="1">
    <location>
        <begin position="3"/>
        <end position="237"/>
    </location>
</feature>
<gene>
    <name evidence="2" type="ORF">HX852_07170</name>
</gene>
<evidence type="ECO:0000313" key="2">
    <source>
        <dbReference type="EMBL" id="NWK09536.1"/>
    </source>
</evidence>
<accession>A0A7K4P2M9</accession>
<name>A0A7K4P2M9_9ARCH</name>
<dbReference type="InterPro" id="IPR050177">
    <property type="entry name" value="Lipid_A_modif_metabolic_enz"/>
</dbReference>
<dbReference type="PRINTS" id="PR01713">
    <property type="entry name" value="NUCEPIMERASE"/>
</dbReference>
<protein>
    <submittedName>
        <fullName evidence="2">NAD-dependent epimerase/dehydratase family protein</fullName>
    </submittedName>
</protein>
<dbReference type="Gene3D" id="3.90.25.10">
    <property type="entry name" value="UDP-galactose 4-epimerase, domain 1"/>
    <property type="match status" value="1"/>
</dbReference>
<organism evidence="2 3">
    <name type="scientific">Marine Group I thaumarchaeote</name>
    <dbReference type="NCBI Taxonomy" id="2511932"/>
    <lineage>
        <taxon>Archaea</taxon>
        <taxon>Nitrososphaerota</taxon>
        <taxon>Marine Group I</taxon>
    </lineage>
</organism>
<dbReference type="Proteomes" id="UP000549797">
    <property type="component" value="Unassembled WGS sequence"/>
</dbReference>
<dbReference type="PANTHER" id="PTHR43245:SF13">
    <property type="entry name" value="UDP-D-APIOSE_UDP-D-XYLOSE SYNTHASE 2"/>
    <property type="match status" value="1"/>
</dbReference>
<dbReference type="InterPro" id="IPR001509">
    <property type="entry name" value="Epimerase_deHydtase"/>
</dbReference>
<dbReference type="AlphaFoldDB" id="A0A7K4P2M9"/>
<comment type="caution">
    <text evidence="2">The sequence shown here is derived from an EMBL/GenBank/DDBJ whole genome shotgun (WGS) entry which is preliminary data.</text>
</comment>
<dbReference type="PANTHER" id="PTHR43245">
    <property type="entry name" value="BIFUNCTIONAL POLYMYXIN RESISTANCE PROTEIN ARNA"/>
    <property type="match status" value="1"/>
</dbReference>
<dbReference type="EMBL" id="JACATJ010000012">
    <property type="protein sequence ID" value="NWK09536.1"/>
    <property type="molecule type" value="Genomic_DNA"/>
</dbReference>
<proteinExistence type="predicted"/>
<sequence>MKILVTGGAGFIGKYLVRSLLENGDSVTIFDNFSNSTKDSISSLVDIGVKIIEGDITKPLEILNAVKDQDIVIHLAAKISVSESIKNPAETFRVNVDGTRNVLVACEKNHVKKLIVSSSAAVYGEGSPNVKLTEESKTNPISPYGESKVRMEQEIREFESKHDIDCIILRFFNIYGIGQSSEYAGVITKFMEKIKQGKPLEIFGDGLQTRDFVAIDDVINSIHNAISYGKSGTYNIASGRVVTIKELAKFMISISGKKLQIQHTAALKMDIRNSQADISLAKKDLWYSPKFELDKIKELLE</sequence>
<dbReference type="Gene3D" id="3.40.50.720">
    <property type="entry name" value="NAD(P)-binding Rossmann-like Domain"/>
    <property type="match status" value="1"/>
</dbReference>
<reference evidence="2 3" key="1">
    <citation type="journal article" date="2019" name="Environ. Microbiol.">
        <title>Genomics insights into ecotype formation of ammonia-oxidizing archaea in the deep ocean.</title>
        <authorList>
            <person name="Wang Y."/>
            <person name="Huang J.M."/>
            <person name="Cui G.J."/>
            <person name="Nunoura T."/>
            <person name="Takaki Y."/>
            <person name="Li W.L."/>
            <person name="Li J."/>
            <person name="Gao Z.M."/>
            <person name="Takai K."/>
            <person name="Zhang A.Q."/>
            <person name="Stepanauskas R."/>
        </authorList>
    </citation>
    <scope>NUCLEOTIDE SEQUENCE [LARGE SCALE GENOMIC DNA]</scope>
    <source>
        <strain evidence="2 3">D1a</strain>
    </source>
</reference>
<dbReference type="SUPFAM" id="SSF51735">
    <property type="entry name" value="NAD(P)-binding Rossmann-fold domains"/>
    <property type="match status" value="1"/>
</dbReference>
<dbReference type="Pfam" id="PF01370">
    <property type="entry name" value="Epimerase"/>
    <property type="match status" value="1"/>
</dbReference>
<dbReference type="InterPro" id="IPR036291">
    <property type="entry name" value="NAD(P)-bd_dom_sf"/>
</dbReference>
<evidence type="ECO:0000313" key="3">
    <source>
        <dbReference type="Proteomes" id="UP000549797"/>
    </source>
</evidence>